<evidence type="ECO:0000313" key="2">
    <source>
        <dbReference type="EMBL" id="CAJ1384709.1"/>
    </source>
</evidence>
<organism evidence="2 3">
    <name type="scientific">Effrenium voratum</name>
    <dbReference type="NCBI Taxonomy" id="2562239"/>
    <lineage>
        <taxon>Eukaryota</taxon>
        <taxon>Sar</taxon>
        <taxon>Alveolata</taxon>
        <taxon>Dinophyceae</taxon>
        <taxon>Suessiales</taxon>
        <taxon>Symbiodiniaceae</taxon>
        <taxon>Effrenium</taxon>
    </lineage>
</organism>
<keyword evidence="1" id="KW-1133">Transmembrane helix</keyword>
<evidence type="ECO:0000256" key="1">
    <source>
        <dbReference type="SAM" id="Phobius"/>
    </source>
</evidence>
<feature type="non-terminal residue" evidence="2">
    <location>
        <position position="79"/>
    </location>
</feature>
<dbReference type="Proteomes" id="UP001178507">
    <property type="component" value="Unassembled WGS sequence"/>
</dbReference>
<accession>A0AA36IEE0</accession>
<feature type="transmembrane region" description="Helical" evidence="1">
    <location>
        <begin position="38"/>
        <end position="59"/>
    </location>
</feature>
<name>A0AA36IEE0_9DINO</name>
<reference evidence="2" key="1">
    <citation type="submission" date="2023-08" db="EMBL/GenBank/DDBJ databases">
        <authorList>
            <person name="Chen Y."/>
            <person name="Shah S."/>
            <person name="Dougan E. K."/>
            <person name="Thang M."/>
            <person name="Chan C."/>
        </authorList>
    </citation>
    <scope>NUCLEOTIDE SEQUENCE</scope>
</reference>
<proteinExistence type="predicted"/>
<keyword evidence="1" id="KW-0472">Membrane</keyword>
<keyword evidence="1" id="KW-0812">Transmembrane</keyword>
<sequence>MGRTCGQRSIAFSCFMVLGRWAYVTDSLGDKAKQRPVHRALMVLAALFAIGGYVAIFLAHRKIPSFFGYNFKTHKRLAG</sequence>
<gene>
    <name evidence="2" type="ORF">EVOR1521_LOCUS11515</name>
</gene>
<protein>
    <submittedName>
        <fullName evidence="2">Uncharacterized protein</fullName>
    </submittedName>
</protein>
<comment type="caution">
    <text evidence="2">The sequence shown here is derived from an EMBL/GenBank/DDBJ whole genome shotgun (WGS) entry which is preliminary data.</text>
</comment>
<dbReference type="Gene3D" id="1.20.120.1770">
    <property type="match status" value="1"/>
</dbReference>
<dbReference type="AlphaFoldDB" id="A0AA36IEE0"/>
<keyword evidence="3" id="KW-1185">Reference proteome</keyword>
<dbReference type="EMBL" id="CAUJNA010001141">
    <property type="protein sequence ID" value="CAJ1384709.1"/>
    <property type="molecule type" value="Genomic_DNA"/>
</dbReference>
<evidence type="ECO:0000313" key="3">
    <source>
        <dbReference type="Proteomes" id="UP001178507"/>
    </source>
</evidence>